<organism evidence="7 8">
    <name type="scientific">Mya arenaria</name>
    <name type="common">Soft-shell clam</name>
    <dbReference type="NCBI Taxonomy" id="6604"/>
    <lineage>
        <taxon>Eukaryota</taxon>
        <taxon>Metazoa</taxon>
        <taxon>Spiralia</taxon>
        <taxon>Lophotrochozoa</taxon>
        <taxon>Mollusca</taxon>
        <taxon>Bivalvia</taxon>
        <taxon>Autobranchia</taxon>
        <taxon>Heteroconchia</taxon>
        <taxon>Euheterodonta</taxon>
        <taxon>Imparidentia</taxon>
        <taxon>Neoheterodontei</taxon>
        <taxon>Myida</taxon>
        <taxon>Myoidea</taxon>
        <taxon>Myidae</taxon>
        <taxon>Mya</taxon>
    </lineage>
</organism>
<evidence type="ECO:0000256" key="3">
    <source>
        <dbReference type="ARBA" id="ARBA00023306"/>
    </source>
</evidence>
<evidence type="ECO:0000313" key="7">
    <source>
        <dbReference type="EMBL" id="WAR00550.1"/>
    </source>
</evidence>
<dbReference type="Pfam" id="PF02984">
    <property type="entry name" value="Cyclin_C"/>
    <property type="match status" value="1"/>
</dbReference>
<protein>
    <submittedName>
        <fullName evidence="7">CCNOB-like protein</fullName>
    </submittedName>
</protein>
<dbReference type="InterPro" id="IPR013763">
    <property type="entry name" value="Cyclin-like_dom"/>
</dbReference>
<evidence type="ECO:0000313" key="8">
    <source>
        <dbReference type="Proteomes" id="UP001164746"/>
    </source>
</evidence>
<feature type="region of interest" description="Disordered" evidence="5">
    <location>
        <begin position="386"/>
        <end position="434"/>
    </location>
</feature>
<evidence type="ECO:0000256" key="5">
    <source>
        <dbReference type="SAM" id="MobiDB-lite"/>
    </source>
</evidence>
<reference evidence="7" key="1">
    <citation type="submission" date="2022-11" db="EMBL/GenBank/DDBJ databases">
        <title>Centuries of genome instability and evolution in soft-shell clam transmissible cancer (bioRxiv).</title>
        <authorList>
            <person name="Hart S.F.M."/>
            <person name="Yonemitsu M.A."/>
            <person name="Giersch R.M."/>
            <person name="Beal B.F."/>
            <person name="Arriagada G."/>
            <person name="Davis B.W."/>
            <person name="Ostrander E.A."/>
            <person name="Goff S.P."/>
            <person name="Metzger M.J."/>
        </authorList>
    </citation>
    <scope>NUCLEOTIDE SEQUENCE</scope>
    <source>
        <strain evidence="7">MELC-2E11</strain>
        <tissue evidence="7">Siphon/mantle</tissue>
    </source>
</reference>
<keyword evidence="1" id="KW-0132">Cell division</keyword>
<evidence type="ECO:0000259" key="6">
    <source>
        <dbReference type="SMART" id="SM00385"/>
    </source>
</evidence>
<feature type="compositionally biased region" description="Polar residues" evidence="5">
    <location>
        <begin position="394"/>
        <end position="411"/>
    </location>
</feature>
<evidence type="ECO:0000256" key="1">
    <source>
        <dbReference type="ARBA" id="ARBA00022618"/>
    </source>
</evidence>
<comment type="similarity">
    <text evidence="4">Belongs to the cyclin family.</text>
</comment>
<proteinExistence type="inferred from homology"/>
<keyword evidence="3" id="KW-0131">Cell cycle</keyword>
<sequence length="541" mass="63458">MWDGSKWDGSMWDGSMWDGSKWDGSMWDGSKWDRDLCGPGNPTFCVVDDKTNTDGEEDEGIDCPSGTEVSLDQSLQITPPSAPECVSLSDSGFQKSNTSGVDLRCLEGVWEWPSTRKVRDAQCSCADQEHDGFEDYVHEIFTHRLSIENKYHVKSCLNNQPEISPDVRKMLIHWLTSVHHDLALCQDTLYLAVHVFDRVLDVMQVSRDCLELLGITCLLVASKQVLYVNEICPPEIHELLEKCNETYTREQVQYIREQVQYTREQVQNTPENWYNTPENWHNTPENRYNTPENKSNTPENKYNIPENRYNIPENRNNTPENMYNTPENWYNTPEARYNIPENRNNTPEQWYNTPEARYNIQENRYNNTTEQRTGKIYLLTPENRYNIPEDRYNTPENKYNTPENKYNTPENKYNIPENRYNIPENRNKTPENMYNTPENWYNTPEARMARAMGRCALELSLQEYELCQFPPSMLALCVWNVAVETLRTTLDTRTVHYTRDIPAHQLETCFTHVHMFFDSFRQSGQDMSLLCEKYGNLYSAK</sequence>
<dbReference type="InterPro" id="IPR039361">
    <property type="entry name" value="Cyclin"/>
</dbReference>
<dbReference type="SMART" id="SM00385">
    <property type="entry name" value="CYCLIN"/>
    <property type="match status" value="1"/>
</dbReference>
<feature type="compositionally biased region" description="Polar residues" evidence="5">
    <location>
        <begin position="271"/>
        <end position="300"/>
    </location>
</feature>
<feature type="domain" description="Cyclin-like" evidence="6">
    <location>
        <begin position="173"/>
        <end position="260"/>
    </location>
</feature>
<dbReference type="PROSITE" id="PS00292">
    <property type="entry name" value="CYCLINS"/>
    <property type="match status" value="1"/>
</dbReference>
<dbReference type="Pfam" id="PF00134">
    <property type="entry name" value="Cyclin_N"/>
    <property type="match status" value="1"/>
</dbReference>
<evidence type="ECO:0000256" key="2">
    <source>
        <dbReference type="ARBA" id="ARBA00023127"/>
    </source>
</evidence>
<keyword evidence="8" id="KW-1185">Reference proteome</keyword>
<dbReference type="SUPFAM" id="SSF47954">
    <property type="entry name" value="Cyclin-like"/>
    <property type="match status" value="2"/>
</dbReference>
<dbReference type="Gene3D" id="1.10.472.10">
    <property type="entry name" value="Cyclin-like"/>
    <property type="match status" value="2"/>
</dbReference>
<dbReference type="PANTHER" id="PTHR10177">
    <property type="entry name" value="CYCLINS"/>
    <property type="match status" value="1"/>
</dbReference>
<dbReference type="SUPFAM" id="SSF57997">
    <property type="entry name" value="Tropomyosin"/>
    <property type="match status" value="1"/>
</dbReference>
<dbReference type="EMBL" id="CP111014">
    <property type="protein sequence ID" value="WAR00550.1"/>
    <property type="molecule type" value="Genomic_DNA"/>
</dbReference>
<dbReference type="InterPro" id="IPR004367">
    <property type="entry name" value="Cyclin_C-dom"/>
</dbReference>
<accession>A0ABY7DV78</accession>
<name>A0ABY7DV78_MYAAR</name>
<feature type="region of interest" description="Disordered" evidence="5">
    <location>
        <begin position="271"/>
        <end position="321"/>
    </location>
</feature>
<evidence type="ECO:0000256" key="4">
    <source>
        <dbReference type="RuleBase" id="RU000383"/>
    </source>
</evidence>
<keyword evidence="2 4" id="KW-0195">Cyclin</keyword>
<dbReference type="InterPro" id="IPR036915">
    <property type="entry name" value="Cyclin-like_sf"/>
</dbReference>
<gene>
    <name evidence="7" type="ORF">MAR_024922</name>
</gene>
<dbReference type="Proteomes" id="UP001164746">
    <property type="component" value="Chromosome 3"/>
</dbReference>
<dbReference type="InterPro" id="IPR048258">
    <property type="entry name" value="Cyclins_cyclin-box"/>
</dbReference>
<dbReference type="InterPro" id="IPR006671">
    <property type="entry name" value="Cyclin_N"/>
</dbReference>